<feature type="compositionally biased region" description="Low complexity" evidence="6">
    <location>
        <begin position="12"/>
        <end position="35"/>
    </location>
</feature>
<feature type="region of interest" description="Disordered" evidence="6">
    <location>
        <begin position="192"/>
        <end position="257"/>
    </location>
</feature>
<evidence type="ECO:0000259" key="7">
    <source>
        <dbReference type="PROSITE" id="PS50157"/>
    </source>
</evidence>
<dbReference type="SMART" id="SM00355">
    <property type="entry name" value="ZnF_C2H2"/>
    <property type="match status" value="3"/>
</dbReference>
<dbReference type="Gene3D" id="3.30.160.60">
    <property type="entry name" value="Classic Zinc Finger"/>
    <property type="match status" value="2"/>
</dbReference>
<dbReference type="PROSITE" id="PS50157">
    <property type="entry name" value="ZINC_FINGER_C2H2_2"/>
    <property type="match status" value="2"/>
</dbReference>
<keyword evidence="1" id="KW-0479">Metal-binding</keyword>
<sequence>MYRPTYDYGEPSQNQQQAYQRRQQPQQPQTFQYSQSVGSSFNQRQQQSYSSTTTKSHNNYANFNTYLSTHSPINNINTHIPTNRSMSANNQAAVAASAVLRAESPQILHNRNDSSFSSHQYSNSNAIRQPNNNQGKSSLPTSPIQGHQLSQSFPNTENFSSQDIVEGLTHPTALNNGSSTNYNSIEISRTVNSPTLRGGNDLLTLPPLNSSNQSSPSHQESLNGDWPSSNNNHHNELARPATNSTPVSLSSSSQQDPSVLMQYQSDNNRLVSSAYPQVQQQNQSEFFGEVGPYGCGVSGCFVSFNVSNELFHHMKSAHTNLDQEYKPYRCAMASCPKRYKNINGLQYHLREAKGSSGHGCIEGDNNNLNVKPYQCQVPGCKKAYRTTNGLRYHQLHGHNINQQATVNGLHAPSVPQQLPIQHTVINSQQQQALPQFRLQRDRWLLNNDI</sequence>
<feature type="region of interest" description="Disordered" evidence="6">
    <location>
        <begin position="110"/>
        <end position="158"/>
    </location>
</feature>
<evidence type="ECO:0000256" key="3">
    <source>
        <dbReference type="ARBA" id="ARBA00022771"/>
    </source>
</evidence>
<dbReference type="PANTHER" id="PTHR23057:SF0">
    <property type="entry name" value="JUXTAPOSED WITH ANOTHER ZINC FINGER PROTEIN 1"/>
    <property type="match status" value="1"/>
</dbReference>
<dbReference type="GO" id="GO:0005634">
    <property type="term" value="C:nucleus"/>
    <property type="evidence" value="ECO:0007669"/>
    <property type="project" value="TreeGrafter"/>
</dbReference>
<feature type="compositionally biased region" description="Low complexity" evidence="6">
    <location>
        <begin position="45"/>
        <end position="54"/>
    </location>
</feature>
<dbReference type="EMBL" id="JAANQT010000138">
    <property type="protein sequence ID" value="KAG1314108.1"/>
    <property type="molecule type" value="Genomic_DNA"/>
</dbReference>
<keyword evidence="2" id="KW-0677">Repeat</keyword>
<accession>A0A9P6XHQ8</accession>
<keyword evidence="3 5" id="KW-0863">Zinc-finger</keyword>
<evidence type="ECO:0000256" key="4">
    <source>
        <dbReference type="ARBA" id="ARBA00022833"/>
    </source>
</evidence>
<name>A0A9P6XHQ8_RHIOR</name>
<dbReference type="OrthoDB" id="3269380at2759"/>
<dbReference type="GO" id="GO:0008270">
    <property type="term" value="F:zinc ion binding"/>
    <property type="evidence" value="ECO:0007669"/>
    <property type="project" value="UniProtKB-KW"/>
</dbReference>
<dbReference type="InterPro" id="IPR051580">
    <property type="entry name" value="ZnF-Chromatin_assoc"/>
</dbReference>
<evidence type="ECO:0000256" key="5">
    <source>
        <dbReference type="PROSITE-ProRule" id="PRU00042"/>
    </source>
</evidence>
<evidence type="ECO:0000256" key="2">
    <source>
        <dbReference type="ARBA" id="ARBA00022737"/>
    </source>
</evidence>
<feature type="compositionally biased region" description="Low complexity" evidence="6">
    <location>
        <begin position="244"/>
        <end position="257"/>
    </location>
</feature>
<evidence type="ECO:0000313" key="8">
    <source>
        <dbReference type="EMBL" id="KAG1314108.1"/>
    </source>
</evidence>
<keyword evidence="9" id="KW-1185">Reference proteome</keyword>
<dbReference type="SUPFAM" id="SSF57667">
    <property type="entry name" value="beta-beta-alpha zinc fingers"/>
    <property type="match status" value="1"/>
</dbReference>
<proteinExistence type="predicted"/>
<evidence type="ECO:0000256" key="1">
    <source>
        <dbReference type="ARBA" id="ARBA00022723"/>
    </source>
</evidence>
<evidence type="ECO:0000313" key="9">
    <source>
        <dbReference type="Proteomes" id="UP000716291"/>
    </source>
</evidence>
<feature type="domain" description="C2H2-type" evidence="7">
    <location>
        <begin position="293"/>
        <end position="323"/>
    </location>
</feature>
<feature type="compositionally biased region" description="Low complexity" evidence="6">
    <location>
        <begin position="113"/>
        <end position="125"/>
    </location>
</feature>
<dbReference type="InterPro" id="IPR036236">
    <property type="entry name" value="Znf_C2H2_sf"/>
</dbReference>
<reference evidence="8" key="1">
    <citation type="journal article" date="2020" name="Microb. Genom.">
        <title>Genetic diversity of clinical and environmental Mucorales isolates obtained from an investigation of mucormycosis cases among solid organ transplant recipients.</title>
        <authorList>
            <person name="Nguyen M.H."/>
            <person name="Kaul D."/>
            <person name="Muto C."/>
            <person name="Cheng S.J."/>
            <person name="Richter R.A."/>
            <person name="Bruno V.M."/>
            <person name="Liu G."/>
            <person name="Beyhan S."/>
            <person name="Sundermann A.J."/>
            <person name="Mounaud S."/>
            <person name="Pasculle A.W."/>
            <person name="Nierman W.C."/>
            <person name="Driscoll E."/>
            <person name="Cumbie R."/>
            <person name="Clancy C.J."/>
            <person name="Dupont C.L."/>
        </authorList>
    </citation>
    <scope>NUCLEOTIDE SEQUENCE</scope>
    <source>
        <strain evidence="8">GL11</strain>
    </source>
</reference>
<feature type="region of interest" description="Disordered" evidence="6">
    <location>
        <begin position="1"/>
        <end position="58"/>
    </location>
</feature>
<dbReference type="PANTHER" id="PTHR23057">
    <property type="entry name" value="JUXTAPOSED WITH ANOTHER ZINC FINGER PROTEIN 1"/>
    <property type="match status" value="1"/>
</dbReference>
<keyword evidence="4" id="KW-0862">Zinc</keyword>
<gene>
    <name evidence="8" type="ORF">G6F64_001724</name>
</gene>
<dbReference type="AlphaFoldDB" id="A0A9P6XHQ8"/>
<comment type="caution">
    <text evidence="8">The sequence shown here is derived from an EMBL/GenBank/DDBJ whole genome shotgun (WGS) entry which is preliminary data.</text>
</comment>
<protein>
    <recommendedName>
        <fullName evidence="7">C2H2-type domain-containing protein</fullName>
    </recommendedName>
</protein>
<feature type="compositionally biased region" description="Low complexity" evidence="6">
    <location>
        <begin position="202"/>
        <end position="222"/>
    </location>
</feature>
<dbReference type="InterPro" id="IPR013087">
    <property type="entry name" value="Znf_C2H2_type"/>
</dbReference>
<organism evidence="8 9">
    <name type="scientific">Rhizopus oryzae</name>
    <name type="common">Mucormycosis agent</name>
    <name type="synonym">Rhizopus arrhizus var. delemar</name>
    <dbReference type="NCBI Taxonomy" id="64495"/>
    <lineage>
        <taxon>Eukaryota</taxon>
        <taxon>Fungi</taxon>
        <taxon>Fungi incertae sedis</taxon>
        <taxon>Mucoromycota</taxon>
        <taxon>Mucoromycotina</taxon>
        <taxon>Mucoromycetes</taxon>
        <taxon>Mucorales</taxon>
        <taxon>Mucorineae</taxon>
        <taxon>Rhizopodaceae</taxon>
        <taxon>Rhizopus</taxon>
    </lineage>
</organism>
<dbReference type="PROSITE" id="PS00028">
    <property type="entry name" value="ZINC_FINGER_C2H2_1"/>
    <property type="match status" value="2"/>
</dbReference>
<dbReference type="Proteomes" id="UP000716291">
    <property type="component" value="Unassembled WGS sequence"/>
</dbReference>
<feature type="domain" description="C2H2-type" evidence="7">
    <location>
        <begin position="373"/>
        <end position="403"/>
    </location>
</feature>
<feature type="compositionally biased region" description="Polar residues" evidence="6">
    <location>
        <begin position="126"/>
        <end position="158"/>
    </location>
</feature>
<evidence type="ECO:0000256" key="6">
    <source>
        <dbReference type="SAM" id="MobiDB-lite"/>
    </source>
</evidence>